<evidence type="ECO:0000256" key="8">
    <source>
        <dbReference type="ARBA" id="ARBA00022801"/>
    </source>
</evidence>
<dbReference type="CDD" id="cd10030">
    <property type="entry name" value="UDG-F4_TTUDGA_SPO1dp_like"/>
    <property type="match status" value="1"/>
</dbReference>
<dbReference type="AlphaFoldDB" id="A0A0W0VRS5"/>
<dbReference type="Gene3D" id="3.40.470.10">
    <property type="entry name" value="Uracil-DNA glycosylase-like domain"/>
    <property type="match status" value="1"/>
</dbReference>
<dbReference type="EC" id="3.2.2.27" evidence="3"/>
<accession>A0A0W0VRS5</accession>
<dbReference type="InterPro" id="IPR036895">
    <property type="entry name" value="Uracil-DNA_glycosylase-like_sf"/>
</dbReference>
<organism evidence="13 14">
    <name type="scientific">Legionella londiniensis</name>
    <dbReference type="NCBI Taxonomy" id="45068"/>
    <lineage>
        <taxon>Bacteria</taxon>
        <taxon>Pseudomonadati</taxon>
        <taxon>Pseudomonadota</taxon>
        <taxon>Gammaproteobacteria</taxon>
        <taxon>Legionellales</taxon>
        <taxon>Legionellaceae</taxon>
        <taxon>Legionella</taxon>
    </lineage>
</organism>
<dbReference type="EMBL" id="LNYK01000010">
    <property type="protein sequence ID" value="KTD22342.1"/>
    <property type="molecule type" value="Genomic_DNA"/>
</dbReference>
<dbReference type="GO" id="GO:0004844">
    <property type="term" value="F:uracil DNA N-glycosylase activity"/>
    <property type="evidence" value="ECO:0007669"/>
    <property type="project" value="UniProtKB-EC"/>
</dbReference>
<dbReference type="SMART" id="SM00986">
    <property type="entry name" value="UDG"/>
    <property type="match status" value="1"/>
</dbReference>
<proteinExistence type="inferred from homology"/>
<comment type="similarity">
    <text evidence="2">Belongs to the uracil-DNA glycosylase (UDG) superfamily. Type 4 (UDGa) family.</text>
</comment>
<dbReference type="GO" id="GO:0046872">
    <property type="term" value="F:metal ion binding"/>
    <property type="evidence" value="ECO:0007669"/>
    <property type="project" value="UniProtKB-KW"/>
</dbReference>
<evidence type="ECO:0000256" key="10">
    <source>
        <dbReference type="ARBA" id="ARBA00023014"/>
    </source>
</evidence>
<reference evidence="13 14" key="1">
    <citation type="submission" date="2015-11" db="EMBL/GenBank/DDBJ databases">
        <title>Genomic analysis of 38 Legionella species identifies large and diverse effector repertoires.</title>
        <authorList>
            <person name="Burstein D."/>
            <person name="Amaro F."/>
            <person name="Zusman T."/>
            <person name="Lifshitz Z."/>
            <person name="Cohen O."/>
            <person name="Gilbert J.A."/>
            <person name="Pupko T."/>
            <person name="Shuman H.A."/>
            <person name="Segal G."/>
        </authorList>
    </citation>
    <scope>NUCLEOTIDE SEQUENCE [LARGE SCALE GENOMIC DNA]</scope>
    <source>
        <strain evidence="13 14">ATCC 49505</strain>
    </source>
</reference>
<dbReference type="PATRIC" id="fig|45068.5.peg.606"/>
<keyword evidence="14" id="KW-1185">Reference proteome</keyword>
<dbReference type="InterPro" id="IPR005122">
    <property type="entry name" value="Uracil-DNA_glycosylase-like"/>
</dbReference>
<keyword evidence="11" id="KW-0234">DNA repair</keyword>
<comment type="caution">
    <text evidence="13">The sequence shown here is derived from an EMBL/GenBank/DDBJ whole genome shotgun (WGS) entry which is preliminary data.</text>
</comment>
<protein>
    <recommendedName>
        <fullName evidence="4">Type-4 uracil-DNA glycosylase</fullName>
        <ecNumber evidence="3">3.2.2.27</ecNumber>
    </recommendedName>
</protein>
<keyword evidence="10" id="KW-0411">Iron-sulfur</keyword>
<keyword evidence="8" id="KW-0378">Hydrolase</keyword>
<evidence type="ECO:0000259" key="12">
    <source>
        <dbReference type="SMART" id="SM00986"/>
    </source>
</evidence>
<dbReference type="STRING" id="45068.Llon_0560"/>
<evidence type="ECO:0000313" key="14">
    <source>
        <dbReference type="Proteomes" id="UP000054997"/>
    </source>
</evidence>
<evidence type="ECO:0000256" key="1">
    <source>
        <dbReference type="ARBA" id="ARBA00001400"/>
    </source>
</evidence>
<dbReference type="Proteomes" id="UP000054997">
    <property type="component" value="Unassembled WGS sequence"/>
</dbReference>
<keyword evidence="9" id="KW-0408">Iron</keyword>
<dbReference type="GO" id="GO:0051539">
    <property type="term" value="F:4 iron, 4 sulfur cluster binding"/>
    <property type="evidence" value="ECO:0007669"/>
    <property type="project" value="UniProtKB-KW"/>
</dbReference>
<feature type="domain" description="Uracil-DNA glycosylase-like" evidence="12">
    <location>
        <begin position="56"/>
        <end position="202"/>
    </location>
</feature>
<evidence type="ECO:0000256" key="5">
    <source>
        <dbReference type="ARBA" id="ARBA00022485"/>
    </source>
</evidence>
<name>A0A0W0VRS5_9GAMM</name>
<keyword evidence="5" id="KW-0004">4Fe-4S</keyword>
<dbReference type="OrthoDB" id="5290748at2"/>
<dbReference type="RefSeq" id="WP_058528578.1">
    <property type="nucleotide sequence ID" value="NZ_CAAAHZ010000007.1"/>
</dbReference>
<comment type="catalytic activity">
    <reaction evidence="1">
        <text>Hydrolyzes single-stranded DNA or mismatched double-stranded DNA and polynucleotides, releasing free uracil.</text>
        <dbReference type="EC" id="3.2.2.27"/>
    </reaction>
</comment>
<evidence type="ECO:0000256" key="2">
    <source>
        <dbReference type="ARBA" id="ARBA00006521"/>
    </source>
</evidence>
<sequence>MHDQQLRNFYLQQMGIDVWVERQINPCNDEKLKKLAREVAACKRCTLHKTRSRTVFARGNPNSNLMIIGEAPGYYEDKQGMPFVGKAGQLLNKMLKTIGLMEEDVYIANVLKCRPPDNRDPKREELDACTGFLREQIKLIDPKLILAVGRFAGSCLIGKTLPLNAMRNKIHQYQQKPVLVSYHPAYLLRNPADKKKAYQDLLAVRQFLSGLSFKNKDYWT</sequence>
<dbReference type="SUPFAM" id="SSF52141">
    <property type="entry name" value="Uracil-DNA glycosylase-like"/>
    <property type="match status" value="1"/>
</dbReference>
<evidence type="ECO:0000256" key="6">
    <source>
        <dbReference type="ARBA" id="ARBA00022723"/>
    </source>
</evidence>
<dbReference type="NCBIfam" id="TIGR00758">
    <property type="entry name" value="UDG_fam4"/>
    <property type="match status" value="1"/>
</dbReference>
<gene>
    <name evidence="13" type="ORF">Llon_0560</name>
</gene>
<dbReference type="PANTHER" id="PTHR33693:SF1">
    <property type="entry name" value="TYPE-4 URACIL-DNA GLYCOSYLASE"/>
    <property type="match status" value="1"/>
</dbReference>
<evidence type="ECO:0000256" key="4">
    <source>
        <dbReference type="ARBA" id="ARBA00019403"/>
    </source>
</evidence>
<evidence type="ECO:0000256" key="3">
    <source>
        <dbReference type="ARBA" id="ARBA00012030"/>
    </source>
</evidence>
<keyword evidence="7" id="KW-0227">DNA damage</keyword>
<evidence type="ECO:0000256" key="9">
    <source>
        <dbReference type="ARBA" id="ARBA00023004"/>
    </source>
</evidence>
<dbReference type="PANTHER" id="PTHR33693">
    <property type="entry name" value="TYPE-5 URACIL-DNA GLYCOSYLASE"/>
    <property type="match status" value="1"/>
</dbReference>
<evidence type="ECO:0000256" key="7">
    <source>
        <dbReference type="ARBA" id="ARBA00022763"/>
    </source>
</evidence>
<evidence type="ECO:0000256" key="11">
    <source>
        <dbReference type="ARBA" id="ARBA00023204"/>
    </source>
</evidence>
<dbReference type="InterPro" id="IPR051536">
    <property type="entry name" value="UDG_Type-4/5"/>
</dbReference>
<dbReference type="Pfam" id="PF03167">
    <property type="entry name" value="UDG"/>
    <property type="match status" value="1"/>
</dbReference>
<keyword evidence="6" id="KW-0479">Metal-binding</keyword>
<dbReference type="SMART" id="SM00987">
    <property type="entry name" value="UreE_C"/>
    <property type="match status" value="1"/>
</dbReference>
<evidence type="ECO:0000313" key="13">
    <source>
        <dbReference type="EMBL" id="KTD22342.1"/>
    </source>
</evidence>
<dbReference type="InterPro" id="IPR005273">
    <property type="entry name" value="Ura-DNA_glyco_family4"/>
</dbReference>
<dbReference type="GO" id="GO:0006281">
    <property type="term" value="P:DNA repair"/>
    <property type="evidence" value="ECO:0007669"/>
    <property type="project" value="UniProtKB-KW"/>
</dbReference>